<name>A0A8S5NK60_9CAUD</name>
<keyword evidence="1" id="KW-0472">Membrane</keyword>
<accession>A0A8S5NK60</accession>
<dbReference type="EMBL" id="BK015191">
    <property type="protein sequence ID" value="DAD95189.1"/>
    <property type="molecule type" value="Genomic_DNA"/>
</dbReference>
<organism evidence="2">
    <name type="scientific">Podoviridae sp. ctsNK10</name>
    <dbReference type="NCBI Taxonomy" id="2826582"/>
    <lineage>
        <taxon>Viruses</taxon>
        <taxon>Duplodnaviria</taxon>
        <taxon>Heunggongvirae</taxon>
        <taxon>Uroviricota</taxon>
        <taxon>Caudoviricetes</taxon>
    </lineage>
</organism>
<sequence>MTLCYGKTVFKHLYTVNLYENIVTSVIIYAFIDSEIKLNIPRIVNILPLSLLCIIYNTDIWRY</sequence>
<keyword evidence="1" id="KW-1133">Transmembrane helix</keyword>
<feature type="transmembrane region" description="Helical" evidence="1">
    <location>
        <begin position="38"/>
        <end position="57"/>
    </location>
</feature>
<proteinExistence type="predicted"/>
<protein>
    <submittedName>
        <fullName evidence="2">Uncharacterized protein</fullName>
    </submittedName>
</protein>
<evidence type="ECO:0000256" key="1">
    <source>
        <dbReference type="SAM" id="Phobius"/>
    </source>
</evidence>
<evidence type="ECO:0000313" key="2">
    <source>
        <dbReference type="EMBL" id="DAD95189.1"/>
    </source>
</evidence>
<feature type="transmembrane region" description="Helical" evidence="1">
    <location>
        <begin position="12"/>
        <end position="32"/>
    </location>
</feature>
<keyword evidence="1" id="KW-0812">Transmembrane</keyword>
<reference evidence="2" key="1">
    <citation type="journal article" date="2021" name="Proc. Natl. Acad. Sci. U.S.A.">
        <title>A Catalog of Tens of Thousands of Viruses from Human Metagenomes Reveals Hidden Associations with Chronic Diseases.</title>
        <authorList>
            <person name="Tisza M.J."/>
            <person name="Buck C.B."/>
        </authorList>
    </citation>
    <scope>NUCLEOTIDE SEQUENCE</scope>
    <source>
        <strain evidence="2">CtsNK10</strain>
    </source>
</reference>